<keyword evidence="1" id="KW-0732">Signal</keyword>
<dbReference type="InterPro" id="IPR038670">
    <property type="entry name" value="HslJ-like_sf"/>
</dbReference>
<dbReference type="PROSITE" id="PS51257">
    <property type="entry name" value="PROKAR_LIPOPROTEIN"/>
    <property type="match status" value="1"/>
</dbReference>
<feature type="chain" id="PRO_5039688231" evidence="1">
    <location>
        <begin position="21"/>
        <end position="141"/>
    </location>
</feature>
<evidence type="ECO:0000256" key="1">
    <source>
        <dbReference type="SAM" id="SignalP"/>
    </source>
</evidence>
<organism evidence="3 4">
    <name type="scientific">Candidatus Parabacteroides intestinipullorum</name>
    <dbReference type="NCBI Taxonomy" id="2838723"/>
    <lineage>
        <taxon>Bacteria</taxon>
        <taxon>Pseudomonadati</taxon>
        <taxon>Bacteroidota</taxon>
        <taxon>Bacteroidia</taxon>
        <taxon>Bacteroidales</taxon>
        <taxon>Tannerellaceae</taxon>
        <taxon>Parabacteroides</taxon>
    </lineage>
</organism>
<protein>
    <submittedName>
        <fullName evidence="3">META domain-containing protein</fullName>
    </submittedName>
</protein>
<evidence type="ECO:0000259" key="2">
    <source>
        <dbReference type="Pfam" id="PF03724"/>
    </source>
</evidence>
<evidence type="ECO:0000313" key="4">
    <source>
        <dbReference type="Proteomes" id="UP000886740"/>
    </source>
</evidence>
<reference evidence="3" key="2">
    <citation type="submission" date="2021-04" db="EMBL/GenBank/DDBJ databases">
        <authorList>
            <person name="Gilroy R."/>
        </authorList>
    </citation>
    <scope>NUCLEOTIDE SEQUENCE</scope>
    <source>
        <strain evidence="3">ChiGjej6B6-14162</strain>
    </source>
</reference>
<dbReference type="AlphaFoldDB" id="A0A9D1X6Y1"/>
<dbReference type="PANTHER" id="PTHR35535:SF1">
    <property type="entry name" value="HEAT SHOCK PROTEIN HSLJ"/>
    <property type="match status" value="1"/>
</dbReference>
<reference evidence="3" key="1">
    <citation type="journal article" date="2021" name="PeerJ">
        <title>Extensive microbial diversity within the chicken gut microbiome revealed by metagenomics and culture.</title>
        <authorList>
            <person name="Gilroy R."/>
            <person name="Ravi A."/>
            <person name="Getino M."/>
            <person name="Pursley I."/>
            <person name="Horton D.L."/>
            <person name="Alikhan N.F."/>
            <person name="Baker D."/>
            <person name="Gharbi K."/>
            <person name="Hall N."/>
            <person name="Watson M."/>
            <person name="Adriaenssens E.M."/>
            <person name="Foster-Nyarko E."/>
            <person name="Jarju S."/>
            <person name="Secka A."/>
            <person name="Antonio M."/>
            <person name="Oren A."/>
            <person name="Chaudhuri R.R."/>
            <person name="La Ragione R."/>
            <person name="Hildebrand F."/>
            <person name="Pallen M.J."/>
        </authorList>
    </citation>
    <scope>NUCLEOTIDE SEQUENCE</scope>
    <source>
        <strain evidence="3">ChiGjej6B6-14162</strain>
    </source>
</reference>
<feature type="domain" description="DUF306" evidence="2">
    <location>
        <begin position="29"/>
        <end position="135"/>
    </location>
</feature>
<feature type="signal peptide" evidence="1">
    <location>
        <begin position="1"/>
        <end position="20"/>
    </location>
</feature>
<accession>A0A9D1X6Y1</accession>
<evidence type="ECO:0000313" key="3">
    <source>
        <dbReference type="EMBL" id="HIX73849.1"/>
    </source>
</evidence>
<gene>
    <name evidence="3" type="ORF">H9977_02185</name>
</gene>
<dbReference type="Proteomes" id="UP000886740">
    <property type="component" value="Unassembled WGS sequence"/>
</dbReference>
<dbReference type="Gene3D" id="2.40.128.270">
    <property type="match status" value="1"/>
</dbReference>
<dbReference type="InterPro" id="IPR005184">
    <property type="entry name" value="DUF306_Meta_HslJ"/>
</dbReference>
<name>A0A9D1X6Y1_9BACT</name>
<dbReference type="EMBL" id="DXEL01000021">
    <property type="protein sequence ID" value="HIX73849.1"/>
    <property type="molecule type" value="Genomic_DNA"/>
</dbReference>
<proteinExistence type="predicted"/>
<dbReference type="InterPro" id="IPR053147">
    <property type="entry name" value="Hsp_HslJ-like"/>
</dbReference>
<dbReference type="Pfam" id="PF03724">
    <property type="entry name" value="META"/>
    <property type="match status" value="1"/>
</dbReference>
<comment type="caution">
    <text evidence="3">The sequence shown here is derived from an EMBL/GenBank/DDBJ whole genome shotgun (WGS) entry which is preliminary data.</text>
</comment>
<sequence length="141" mass="15322">MKKKLLYLFALPLFVGGLFACGESKTDAKILDGKWNIVELRGEKVEATNQPNMEFNMSDLKLHGNAGCNIFNTSVVLDDANVSALRINQAATTMMACPDMEVEGKILKALDEVRAVKAGANENEVVLTAEDGSTVFLLVKE</sequence>
<dbReference type="PANTHER" id="PTHR35535">
    <property type="entry name" value="HEAT SHOCK PROTEIN HSLJ"/>
    <property type="match status" value="1"/>
</dbReference>